<gene>
    <name evidence="2" type="ORF">KFL_005000070</name>
</gene>
<evidence type="ECO:0000256" key="1">
    <source>
        <dbReference type="SAM" id="MobiDB-lite"/>
    </source>
</evidence>
<feature type="region of interest" description="Disordered" evidence="1">
    <location>
        <begin position="401"/>
        <end position="456"/>
    </location>
</feature>
<organism evidence="2 3">
    <name type="scientific">Klebsormidium nitens</name>
    <name type="common">Green alga</name>
    <name type="synonym">Ulothrix nitens</name>
    <dbReference type="NCBI Taxonomy" id="105231"/>
    <lineage>
        <taxon>Eukaryota</taxon>
        <taxon>Viridiplantae</taxon>
        <taxon>Streptophyta</taxon>
        <taxon>Klebsormidiophyceae</taxon>
        <taxon>Klebsormidiales</taxon>
        <taxon>Klebsormidiaceae</taxon>
        <taxon>Klebsormidium</taxon>
    </lineage>
</organism>
<proteinExistence type="predicted"/>
<name>A0A1Y1IE75_KLENI</name>
<evidence type="ECO:0000313" key="3">
    <source>
        <dbReference type="Proteomes" id="UP000054558"/>
    </source>
</evidence>
<protein>
    <submittedName>
        <fullName evidence="2">Uncharacterized protein</fullName>
    </submittedName>
</protein>
<dbReference type="EMBL" id="DF237449">
    <property type="protein sequence ID" value="GAQ89230.1"/>
    <property type="molecule type" value="Genomic_DNA"/>
</dbReference>
<evidence type="ECO:0000313" key="2">
    <source>
        <dbReference type="EMBL" id="GAQ89230.1"/>
    </source>
</evidence>
<sequence>MWPCESLPAGGGFVTAEAGTQILCNAGVRDEGYSSLESNSGGGYMDNVNVDAQGAAEKFEDKDDNAVTEQLAGRLLMDGEQEDMERKQGGHACLEDEKQKADDTALHAEVSCGALGQSEVHNESTEQRAPENNAVRKRVRWVDEKRLGPLAAAEDGSPYTERGLGLTAGGQRWTKKRVRRLSVEGVRGSRYKHRLKGRRGTIGFGREEEVESGARLGTAHRKWGSWKANGDEETGDSLGRAHGTDLHKPTRFGEEAKLDADALLERQAIVESVRQLRARISQPVGESAAKMGEELLGGWGIGSPQGRRMLREGLEVPKQRGNHGLEVSTELGKNEGRNGMEVAERHSIGGEPGTARDELLKAQSPAAKLWTWPGENVWRSTYHDMGSGFGAIQLNPRGAEVDRSGLAGRDGDIGQEEDGKRALESEVEGGRHRASGDGEPAQTSSKTEGAPSNGYNGRGVPAFQWLKVPKVSGGRGPCKAAGRRVLHVATKVSPFRAAIPVLDVYLAKPLESGTGWEDWRYSQLAF</sequence>
<reference evidence="2 3" key="1">
    <citation type="journal article" date="2014" name="Nat. Commun.">
        <title>Klebsormidium flaccidum genome reveals primary factors for plant terrestrial adaptation.</title>
        <authorList>
            <person name="Hori K."/>
            <person name="Maruyama F."/>
            <person name="Fujisawa T."/>
            <person name="Togashi T."/>
            <person name="Yamamoto N."/>
            <person name="Seo M."/>
            <person name="Sato S."/>
            <person name="Yamada T."/>
            <person name="Mori H."/>
            <person name="Tajima N."/>
            <person name="Moriyama T."/>
            <person name="Ikeuchi M."/>
            <person name="Watanabe M."/>
            <person name="Wada H."/>
            <person name="Kobayashi K."/>
            <person name="Saito M."/>
            <person name="Masuda T."/>
            <person name="Sasaki-Sekimoto Y."/>
            <person name="Mashiguchi K."/>
            <person name="Awai K."/>
            <person name="Shimojima M."/>
            <person name="Masuda S."/>
            <person name="Iwai M."/>
            <person name="Nobusawa T."/>
            <person name="Narise T."/>
            <person name="Kondo S."/>
            <person name="Saito H."/>
            <person name="Sato R."/>
            <person name="Murakawa M."/>
            <person name="Ihara Y."/>
            <person name="Oshima-Yamada Y."/>
            <person name="Ohtaka K."/>
            <person name="Satoh M."/>
            <person name="Sonobe K."/>
            <person name="Ishii M."/>
            <person name="Ohtani R."/>
            <person name="Kanamori-Sato M."/>
            <person name="Honoki R."/>
            <person name="Miyazaki D."/>
            <person name="Mochizuki H."/>
            <person name="Umetsu J."/>
            <person name="Higashi K."/>
            <person name="Shibata D."/>
            <person name="Kamiya Y."/>
            <person name="Sato N."/>
            <person name="Nakamura Y."/>
            <person name="Tabata S."/>
            <person name="Ida S."/>
            <person name="Kurokawa K."/>
            <person name="Ohta H."/>
        </authorList>
    </citation>
    <scope>NUCLEOTIDE SEQUENCE [LARGE SCALE GENOMIC DNA]</scope>
    <source>
        <strain evidence="2 3">NIES-2285</strain>
    </source>
</reference>
<accession>A0A1Y1IE75</accession>
<feature type="compositionally biased region" description="Basic and acidic residues" evidence="1">
    <location>
        <begin position="401"/>
        <end position="436"/>
    </location>
</feature>
<feature type="region of interest" description="Disordered" evidence="1">
    <location>
        <begin position="225"/>
        <end position="248"/>
    </location>
</feature>
<dbReference type="Proteomes" id="UP000054558">
    <property type="component" value="Unassembled WGS sequence"/>
</dbReference>
<keyword evidence="3" id="KW-1185">Reference proteome</keyword>
<dbReference type="AlphaFoldDB" id="A0A1Y1IE75"/>